<gene>
    <name evidence="2" type="ordered locus">CRES_2146</name>
</gene>
<feature type="region of interest" description="Disordered" evidence="1">
    <location>
        <begin position="37"/>
        <end position="81"/>
    </location>
</feature>
<dbReference type="Proteomes" id="UP000000492">
    <property type="component" value="Chromosome"/>
</dbReference>
<evidence type="ECO:0000313" key="2">
    <source>
        <dbReference type="EMBL" id="AEI10499.1"/>
    </source>
</evidence>
<feature type="compositionally biased region" description="Polar residues" evidence="1">
    <location>
        <begin position="37"/>
        <end position="49"/>
    </location>
</feature>
<protein>
    <submittedName>
        <fullName evidence="2">Transposase for insertion sequence element</fullName>
    </submittedName>
</protein>
<keyword evidence="3" id="KW-1185">Reference proteome</keyword>
<feature type="compositionally biased region" description="Low complexity" evidence="1">
    <location>
        <begin position="50"/>
        <end position="66"/>
    </location>
</feature>
<proteinExistence type="predicted"/>
<dbReference type="STRING" id="662755.CRES_2146"/>
<sequence length="81" mass="8808">MDTCSPIEPFWLIDVPNDGAPQRVYEQIFIDATTSLLGTGPNTKLSTHTRSFFAKSPSRSASSSTSDKAHSPRLKPAGQTR</sequence>
<dbReference type="HOGENOM" id="CLU_2568071_0_0_11"/>
<dbReference type="KEGG" id="crd:CRES_2146"/>
<organism evidence="2 3">
    <name type="scientific">Corynebacterium resistens (strain DSM 45100 / JCM 12819 / GTC 2026 / SICGH 158)</name>
    <dbReference type="NCBI Taxonomy" id="662755"/>
    <lineage>
        <taxon>Bacteria</taxon>
        <taxon>Bacillati</taxon>
        <taxon>Actinomycetota</taxon>
        <taxon>Actinomycetes</taxon>
        <taxon>Mycobacteriales</taxon>
        <taxon>Corynebacteriaceae</taxon>
        <taxon>Corynebacterium</taxon>
    </lineage>
</organism>
<evidence type="ECO:0000256" key="1">
    <source>
        <dbReference type="SAM" id="MobiDB-lite"/>
    </source>
</evidence>
<name>F8E3H3_CORRG</name>
<reference evidence="2 3" key="1">
    <citation type="journal article" date="2012" name="BMC Genomics">
        <title>Complete genome sequence, lifestyle, and multi-drug resistance of the human pathogen Corynebacterium resistens DSM 45100 isolated from blood samples of a leukemia patient.</title>
        <authorList>
            <person name="Schroder J."/>
            <person name="Maus I."/>
            <person name="Meyer K."/>
            <person name="Wordemann S."/>
            <person name="Blom J."/>
            <person name="Jaenicke S."/>
            <person name="Schneider J."/>
            <person name="Trost E."/>
            <person name="Tauch A."/>
        </authorList>
    </citation>
    <scope>NUCLEOTIDE SEQUENCE [LARGE SCALE GENOMIC DNA]</scope>
    <source>
        <strain evidence="3">DSM 45100 / JCM 12819 / CCUG 50093 / GTC 2026 / SICGH 158</strain>
    </source>
</reference>
<dbReference type="AlphaFoldDB" id="F8E3H3"/>
<dbReference type="EMBL" id="CP002857">
    <property type="protein sequence ID" value="AEI10499.1"/>
    <property type="molecule type" value="Genomic_DNA"/>
</dbReference>
<evidence type="ECO:0000313" key="3">
    <source>
        <dbReference type="Proteomes" id="UP000000492"/>
    </source>
</evidence>
<accession>F8E3H3</accession>